<dbReference type="EC" id="2.7.1.-" evidence="6"/>
<evidence type="ECO:0000256" key="3">
    <source>
        <dbReference type="ARBA" id="ARBA00022777"/>
    </source>
</evidence>
<evidence type="ECO:0000259" key="5">
    <source>
        <dbReference type="PROSITE" id="PS50146"/>
    </source>
</evidence>
<feature type="domain" description="DAGKc" evidence="5">
    <location>
        <begin position="2"/>
        <end position="132"/>
    </location>
</feature>
<protein>
    <submittedName>
        <fullName evidence="6">Diacylglycerol/lipid kinase family protein</fullName>
        <ecNumber evidence="6">2.7.1.-</ecNumber>
    </submittedName>
</protein>
<dbReference type="PROSITE" id="PS50146">
    <property type="entry name" value="DAGK"/>
    <property type="match status" value="1"/>
</dbReference>
<sequence length="298" mass="32899">MEEFKEVLLVVNPISGDLNKEEMIETVQREVATKGGITHVFETTGKNDQEKINKYVEDFTIDRILVAGGDGTINLVAEAVKDSDLTIGIIPAGSANGLAFNLNIPRVLKDQIEVALGKTSMDLDILCLNNTICLHMSDLGINAELIQNYENSDLRGKFGYLLQSIPTLIKSEFPFQFSIKTKNIEVEKEGILLCFANAKKYGTGANINPLGEPNDGIFEILVFKKFDIIEILKTLRNEVESDAEFVEVIQTTEAKVICKKPIAFQIDGEFIGKETEIDIKILPQKLRVAVPPSAIPTA</sequence>
<dbReference type="InterPro" id="IPR017438">
    <property type="entry name" value="ATP-NAD_kinase_N"/>
</dbReference>
<evidence type="ECO:0000256" key="2">
    <source>
        <dbReference type="ARBA" id="ARBA00022741"/>
    </source>
</evidence>
<name>A0ABW5XC58_9FLAO</name>
<dbReference type="PANTHER" id="PTHR12358:SF54">
    <property type="entry name" value="SPHINGOSINE KINASE RELATED PROTEIN"/>
    <property type="match status" value="1"/>
</dbReference>
<keyword evidence="4" id="KW-0067">ATP-binding</keyword>
<keyword evidence="1 6" id="KW-0808">Transferase</keyword>
<proteinExistence type="predicted"/>
<comment type="caution">
    <text evidence="6">The sequence shown here is derived from an EMBL/GenBank/DDBJ whole genome shotgun (WGS) entry which is preliminary data.</text>
</comment>
<dbReference type="NCBIfam" id="TIGR00147">
    <property type="entry name" value="YegS/Rv2252/BmrU family lipid kinase"/>
    <property type="match status" value="1"/>
</dbReference>
<dbReference type="Pfam" id="PF00781">
    <property type="entry name" value="DAGK_cat"/>
    <property type="match status" value="1"/>
</dbReference>
<keyword evidence="3 6" id="KW-0418">Kinase</keyword>
<dbReference type="InterPro" id="IPR005218">
    <property type="entry name" value="Diacylglycerol/lipid_kinase"/>
</dbReference>
<dbReference type="RefSeq" id="WP_251741240.1">
    <property type="nucleotide sequence ID" value="NZ_JBHUOJ010000039.1"/>
</dbReference>
<reference evidence="7" key="1">
    <citation type="journal article" date="2019" name="Int. J. Syst. Evol. Microbiol.">
        <title>The Global Catalogue of Microorganisms (GCM) 10K type strain sequencing project: providing services to taxonomists for standard genome sequencing and annotation.</title>
        <authorList>
            <consortium name="The Broad Institute Genomics Platform"/>
            <consortium name="The Broad Institute Genome Sequencing Center for Infectious Disease"/>
            <person name="Wu L."/>
            <person name="Ma J."/>
        </authorList>
    </citation>
    <scope>NUCLEOTIDE SEQUENCE [LARGE SCALE GENOMIC DNA]</scope>
    <source>
        <strain evidence="7">KCTC 52925</strain>
    </source>
</reference>
<dbReference type="Gene3D" id="3.40.50.10330">
    <property type="entry name" value="Probable inorganic polyphosphate/atp-NAD kinase, domain 1"/>
    <property type="match status" value="1"/>
</dbReference>
<dbReference type="Proteomes" id="UP001597438">
    <property type="component" value="Unassembled WGS sequence"/>
</dbReference>
<dbReference type="GO" id="GO:0016301">
    <property type="term" value="F:kinase activity"/>
    <property type="evidence" value="ECO:0007669"/>
    <property type="project" value="UniProtKB-KW"/>
</dbReference>
<dbReference type="InterPro" id="IPR016064">
    <property type="entry name" value="NAD/diacylglycerol_kinase_sf"/>
</dbReference>
<dbReference type="EMBL" id="JBHUOJ010000039">
    <property type="protein sequence ID" value="MFD2835269.1"/>
    <property type="molecule type" value="Genomic_DNA"/>
</dbReference>
<dbReference type="SUPFAM" id="SSF111331">
    <property type="entry name" value="NAD kinase/diacylglycerol kinase-like"/>
    <property type="match status" value="1"/>
</dbReference>
<dbReference type="PANTHER" id="PTHR12358">
    <property type="entry name" value="SPHINGOSINE KINASE"/>
    <property type="match status" value="1"/>
</dbReference>
<accession>A0ABW5XC58</accession>
<evidence type="ECO:0000313" key="7">
    <source>
        <dbReference type="Proteomes" id="UP001597438"/>
    </source>
</evidence>
<evidence type="ECO:0000256" key="4">
    <source>
        <dbReference type="ARBA" id="ARBA00022840"/>
    </source>
</evidence>
<dbReference type="InterPro" id="IPR050187">
    <property type="entry name" value="Lipid_Phosphate_FormReg"/>
</dbReference>
<dbReference type="Pfam" id="PF19279">
    <property type="entry name" value="YegS_C"/>
    <property type="match status" value="1"/>
</dbReference>
<dbReference type="SMART" id="SM00046">
    <property type="entry name" value="DAGKc"/>
    <property type="match status" value="1"/>
</dbReference>
<gene>
    <name evidence="6" type="ORF">ACFSYS_18405</name>
</gene>
<dbReference type="InterPro" id="IPR045540">
    <property type="entry name" value="YegS/DAGK_C"/>
</dbReference>
<dbReference type="InterPro" id="IPR001206">
    <property type="entry name" value="Diacylglycerol_kinase_cat_dom"/>
</dbReference>
<evidence type="ECO:0000313" key="6">
    <source>
        <dbReference type="EMBL" id="MFD2835269.1"/>
    </source>
</evidence>
<keyword evidence="2" id="KW-0547">Nucleotide-binding</keyword>
<keyword evidence="7" id="KW-1185">Reference proteome</keyword>
<evidence type="ECO:0000256" key="1">
    <source>
        <dbReference type="ARBA" id="ARBA00022679"/>
    </source>
</evidence>
<organism evidence="6 7">
    <name type="scientific">Christiangramia antarctica</name>
    <dbReference type="NCBI Taxonomy" id="2058158"/>
    <lineage>
        <taxon>Bacteria</taxon>
        <taxon>Pseudomonadati</taxon>
        <taxon>Bacteroidota</taxon>
        <taxon>Flavobacteriia</taxon>
        <taxon>Flavobacteriales</taxon>
        <taxon>Flavobacteriaceae</taxon>
        <taxon>Christiangramia</taxon>
    </lineage>
</organism>
<dbReference type="Gene3D" id="2.60.200.40">
    <property type="match status" value="1"/>
</dbReference>